<reference evidence="1" key="1">
    <citation type="submission" date="2019-03" db="EMBL/GenBank/DDBJ databases">
        <authorList>
            <person name="Mank J."/>
            <person name="Almeida P."/>
        </authorList>
    </citation>
    <scope>NUCLEOTIDE SEQUENCE</scope>
    <source>
        <strain evidence="1">78183</strain>
    </source>
</reference>
<protein>
    <submittedName>
        <fullName evidence="1">Uncharacterized protein</fullName>
    </submittedName>
</protein>
<dbReference type="PROSITE" id="PS51257">
    <property type="entry name" value="PROKAR_LIPOPROTEIN"/>
    <property type="match status" value="1"/>
</dbReference>
<name>A0A6N2NJ13_SALVM</name>
<dbReference type="AlphaFoldDB" id="A0A6N2NJ13"/>
<gene>
    <name evidence="1" type="ORF">SVIM_LOCUS496171</name>
</gene>
<dbReference type="EMBL" id="CAADRP010002262">
    <property type="protein sequence ID" value="VFU64776.1"/>
    <property type="molecule type" value="Genomic_DNA"/>
</dbReference>
<proteinExistence type="predicted"/>
<accession>A0A6N2NJ13</accession>
<evidence type="ECO:0000313" key="1">
    <source>
        <dbReference type="EMBL" id="VFU64776.1"/>
    </source>
</evidence>
<sequence length="80" mass="8735">MLLRTRLFPTLSAPSSIMVSSCGLCFCLLVVLCKDSVKSFVSFMLDFMLAVASPLDKPVIVASYRGEKRFAAEEISVIAI</sequence>
<organism evidence="1">
    <name type="scientific">Salix viminalis</name>
    <name type="common">Common osier</name>
    <name type="synonym">Basket willow</name>
    <dbReference type="NCBI Taxonomy" id="40686"/>
    <lineage>
        <taxon>Eukaryota</taxon>
        <taxon>Viridiplantae</taxon>
        <taxon>Streptophyta</taxon>
        <taxon>Embryophyta</taxon>
        <taxon>Tracheophyta</taxon>
        <taxon>Spermatophyta</taxon>
        <taxon>Magnoliopsida</taxon>
        <taxon>eudicotyledons</taxon>
        <taxon>Gunneridae</taxon>
        <taxon>Pentapetalae</taxon>
        <taxon>rosids</taxon>
        <taxon>fabids</taxon>
        <taxon>Malpighiales</taxon>
        <taxon>Salicaceae</taxon>
        <taxon>Saliceae</taxon>
        <taxon>Salix</taxon>
    </lineage>
</organism>